<organism evidence="3 4">
    <name type="scientific">Paractinoplanes globisporus</name>
    <dbReference type="NCBI Taxonomy" id="113565"/>
    <lineage>
        <taxon>Bacteria</taxon>
        <taxon>Bacillati</taxon>
        <taxon>Actinomycetota</taxon>
        <taxon>Actinomycetes</taxon>
        <taxon>Micromonosporales</taxon>
        <taxon>Micromonosporaceae</taxon>
        <taxon>Paractinoplanes</taxon>
    </lineage>
</organism>
<feature type="transmembrane region" description="Helical" evidence="2">
    <location>
        <begin position="42"/>
        <end position="61"/>
    </location>
</feature>
<evidence type="ECO:0000256" key="2">
    <source>
        <dbReference type="SAM" id="Phobius"/>
    </source>
</evidence>
<keyword evidence="2" id="KW-0472">Membrane</keyword>
<comment type="caution">
    <text evidence="3">The sequence shown here is derived from an EMBL/GenBank/DDBJ whole genome shotgun (WGS) entry which is preliminary data.</text>
</comment>
<sequence>MIISIWVIISFLLLPAGSLRYWTVAFVALLLVVGVGDDLPVRALLVTMLALHVAFVVPAAARSGQPRFLWMALVSLVLLTGLVVTGGVHYWLPALIVAVLVVPFGVPLLWRRPPPSGPAFEVRLWPRRRGDGPPISAQSADGPAGVPTAEAPADLPPANGDGRGSQSEQGAGDDQQPGSPPPRNVRAFPLGKRPAGRPTRSPWPQRQRRPPAAS</sequence>
<gene>
    <name evidence="3" type="ORF">ACFY35_00065</name>
</gene>
<name>A0ABW6W3A7_9ACTN</name>
<dbReference type="EMBL" id="JBIAZU010000001">
    <property type="protein sequence ID" value="MFF5287797.1"/>
    <property type="molecule type" value="Genomic_DNA"/>
</dbReference>
<proteinExistence type="predicted"/>
<feature type="region of interest" description="Disordered" evidence="1">
    <location>
        <begin position="130"/>
        <end position="214"/>
    </location>
</feature>
<dbReference type="RefSeq" id="WP_020515517.1">
    <property type="nucleotide sequence ID" value="NZ_JBIAZU010000001.1"/>
</dbReference>
<evidence type="ECO:0000313" key="4">
    <source>
        <dbReference type="Proteomes" id="UP001602245"/>
    </source>
</evidence>
<reference evidence="3 4" key="1">
    <citation type="submission" date="2024-10" db="EMBL/GenBank/DDBJ databases">
        <title>The Natural Products Discovery Center: Release of the First 8490 Sequenced Strains for Exploring Actinobacteria Biosynthetic Diversity.</title>
        <authorList>
            <person name="Kalkreuter E."/>
            <person name="Kautsar S.A."/>
            <person name="Yang D."/>
            <person name="Bader C.D."/>
            <person name="Teijaro C.N."/>
            <person name="Fluegel L."/>
            <person name="Davis C.M."/>
            <person name="Simpson J.R."/>
            <person name="Lauterbach L."/>
            <person name="Steele A.D."/>
            <person name="Gui C."/>
            <person name="Meng S."/>
            <person name="Li G."/>
            <person name="Viehrig K."/>
            <person name="Ye F."/>
            <person name="Su P."/>
            <person name="Kiefer A.F."/>
            <person name="Nichols A."/>
            <person name="Cepeda A.J."/>
            <person name="Yan W."/>
            <person name="Fan B."/>
            <person name="Jiang Y."/>
            <person name="Adhikari A."/>
            <person name="Zheng C.-J."/>
            <person name="Schuster L."/>
            <person name="Cowan T.M."/>
            <person name="Smanski M.J."/>
            <person name="Chevrette M.G."/>
            <person name="De Carvalho L.P.S."/>
            <person name="Shen B."/>
        </authorList>
    </citation>
    <scope>NUCLEOTIDE SEQUENCE [LARGE SCALE GENOMIC DNA]</scope>
    <source>
        <strain evidence="3 4">NPDC000087</strain>
    </source>
</reference>
<dbReference type="Proteomes" id="UP001602245">
    <property type="component" value="Unassembled WGS sequence"/>
</dbReference>
<feature type="transmembrane region" description="Helical" evidence="2">
    <location>
        <begin position="68"/>
        <end position="84"/>
    </location>
</feature>
<evidence type="ECO:0000313" key="3">
    <source>
        <dbReference type="EMBL" id="MFF5287797.1"/>
    </source>
</evidence>
<keyword evidence="2" id="KW-0812">Transmembrane</keyword>
<protein>
    <submittedName>
        <fullName evidence="3">Uncharacterized protein</fullName>
    </submittedName>
</protein>
<feature type="transmembrane region" description="Helical" evidence="2">
    <location>
        <begin position="90"/>
        <end position="110"/>
    </location>
</feature>
<evidence type="ECO:0000256" key="1">
    <source>
        <dbReference type="SAM" id="MobiDB-lite"/>
    </source>
</evidence>
<accession>A0ABW6W3A7</accession>
<keyword evidence="2" id="KW-1133">Transmembrane helix</keyword>
<keyword evidence="4" id="KW-1185">Reference proteome</keyword>